<evidence type="ECO:0000256" key="3">
    <source>
        <dbReference type="ARBA" id="ARBA00022970"/>
    </source>
</evidence>
<dbReference type="RefSeq" id="WP_261970861.1">
    <property type="nucleotide sequence ID" value="NZ_JAHHZF010000013.1"/>
</dbReference>
<evidence type="ECO:0000256" key="4">
    <source>
        <dbReference type="SAM" id="SignalP"/>
    </source>
</evidence>
<keyword evidence="7" id="KW-1185">Reference proteome</keyword>
<evidence type="ECO:0000256" key="1">
    <source>
        <dbReference type="ARBA" id="ARBA00010062"/>
    </source>
</evidence>
<protein>
    <submittedName>
        <fullName evidence="6">ABC transporter substrate-binding protein</fullName>
    </submittedName>
</protein>
<dbReference type="AlphaFoldDB" id="A0A947D9S5"/>
<dbReference type="PANTHER" id="PTHR30483:SF6">
    <property type="entry name" value="PERIPLASMIC BINDING PROTEIN OF ABC TRANSPORTER FOR NATURAL AMINO ACIDS"/>
    <property type="match status" value="1"/>
</dbReference>
<dbReference type="Pfam" id="PF13458">
    <property type="entry name" value="Peripla_BP_6"/>
    <property type="match status" value="1"/>
</dbReference>
<keyword evidence="3" id="KW-0029">Amino-acid transport</keyword>
<feature type="signal peptide" evidence="4">
    <location>
        <begin position="1"/>
        <end position="32"/>
    </location>
</feature>
<dbReference type="GO" id="GO:0006865">
    <property type="term" value="P:amino acid transport"/>
    <property type="evidence" value="ECO:0007669"/>
    <property type="project" value="UniProtKB-KW"/>
</dbReference>
<dbReference type="InterPro" id="IPR028082">
    <property type="entry name" value="Peripla_BP_I"/>
</dbReference>
<feature type="chain" id="PRO_5037981035" evidence="4">
    <location>
        <begin position="33"/>
        <end position="390"/>
    </location>
</feature>
<organism evidence="6 7">
    <name type="scientific">Prosthecodimorpha staleyi</name>
    <dbReference type="NCBI Taxonomy" id="2840188"/>
    <lineage>
        <taxon>Bacteria</taxon>
        <taxon>Pseudomonadati</taxon>
        <taxon>Pseudomonadota</taxon>
        <taxon>Alphaproteobacteria</taxon>
        <taxon>Hyphomicrobiales</taxon>
        <taxon>Ancalomicrobiaceae</taxon>
        <taxon>Prosthecodimorpha</taxon>
    </lineage>
</organism>
<feature type="domain" description="Leucine-binding protein" evidence="5">
    <location>
        <begin position="36"/>
        <end position="377"/>
    </location>
</feature>
<name>A0A947D9S5_9HYPH</name>
<comment type="similarity">
    <text evidence="1">Belongs to the leucine-binding protein family.</text>
</comment>
<gene>
    <name evidence="6" type="ORF">KL771_22985</name>
</gene>
<keyword evidence="2 4" id="KW-0732">Signal</keyword>
<evidence type="ECO:0000313" key="6">
    <source>
        <dbReference type="EMBL" id="MBT9292346.1"/>
    </source>
</evidence>
<dbReference type="SUPFAM" id="SSF53822">
    <property type="entry name" value="Periplasmic binding protein-like I"/>
    <property type="match status" value="1"/>
</dbReference>
<reference evidence="6 7" key="1">
    <citation type="submission" date="2021-06" db="EMBL/GenBank/DDBJ databases">
        <authorList>
            <person name="Grouzdev D.S."/>
            <person name="Koziaeva V."/>
        </authorList>
    </citation>
    <scope>NUCLEOTIDE SEQUENCE [LARGE SCALE GENOMIC DNA]</scope>
    <source>
        <strain evidence="6 7">22</strain>
    </source>
</reference>
<dbReference type="InterPro" id="IPR028081">
    <property type="entry name" value="Leu-bd"/>
</dbReference>
<accession>A0A947D9S5</accession>
<comment type="caution">
    <text evidence="6">The sequence shown here is derived from an EMBL/GenBank/DDBJ whole genome shotgun (WGS) entry which is preliminary data.</text>
</comment>
<dbReference type="InterPro" id="IPR051010">
    <property type="entry name" value="BCAA_transport"/>
</dbReference>
<evidence type="ECO:0000256" key="2">
    <source>
        <dbReference type="ARBA" id="ARBA00022729"/>
    </source>
</evidence>
<dbReference type="PANTHER" id="PTHR30483">
    <property type="entry name" value="LEUCINE-SPECIFIC-BINDING PROTEIN"/>
    <property type="match status" value="1"/>
</dbReference>
<evidence type="ECO:0000259" key="5">
    <source>
        <dbReference type="Pfam" id="PF13458"/>
    </source>
</evidence>
<proteinExistence type="inferred from homology"/>
<dbReference type="Proteomes" id="UP000766595">
    <property type="component" value="Unassembled WGS sequence"/>
</dbReference>
<sequence>MVSLSQIAARRGVLGGIVLAGALAVSSLSARAADDTVFIPNVVELSGAGAVSGTNWRDGITLAVEEINAAGGILGKKLNVPHLDTQSDASIARAQVQKVMDDKPYVILGPVFSGSVLVTMALAQQNEIAEIVGGEAAAITQRGNAFVFRTSFGQQFSMPKIANYIRDGLKAKSVAVLWVNNDFGKGGRDNFTKEMQARDIKVVADISTESGQVDFAADVVKLKAANADAVFVYTNEEESARFLKEARKQSLKGALIGETTLLSQKVIELAGEAANGVRGHVGLSSDAPVPALATFAEKFKKRFNYANDHNGIKGYVAVYAIKHVTEKIGKFDSKAFAEALHGMTITPDKTPGILMEATWDKNGDIDRASFLGEVVAGKQKIVEVLPKLNK</sequence>
<keyword evidence="3" id="KW-0813">Transport</keyword>
<dbReference type="EMBL" id="JAHHZF010000013">
    <property type="protein sequence ID" value="MBT9292346.1"/>
    <property type="molecule type" value="Genomic_DNA"/>
</dbReference>
<evidence type="ECO:0000313" key="7">
    <source>
        <dbReference type="Proteomes" id="UP000766595"/>
    </source>
</evidence>
<dbReference type="Gene3D" id="3.40.50.2300">
    <property type="match status" value="2"/>
</dbReference>